<feature type="domain" description="OmpR/PhoB-type" evidence="7">
    <location>
        <begin position="127"/>
        <end position="222"/>
    </location>
</feature>
<evidence type="ECO:0000313" key="8">
    <source>
        <dbReference type="EMBL" id="SHO80274.1"/>
    </source>
</evidence>
<keyword evidence="2" id="KW-0902">Two-component regulatory system</keyword>
<gene>
    <name evidence="8" type="ORF">MNB_SV-15-367</name>
</gene>
<sequence length="226" mass="26657">MNKKREILLLEDDKLFAHSLIDFLEELNFTIDFVSDGQEALNSIYNNRYDLYLFDINVPKIDGIELLQTLRDSAITTPTIFLTSYRDDNTLNRCFSSGCDDYLRKPFKLNELMLRINAILKRTRRVDNIVKFSSNYYFDFDKREVYYNDELIKYPLKVIQLLEFIISNRDKMVTTDDIIRVLWSDSQEHSEGALRLYISKVRQIIGKDKIVNIKKVGYSISSNLCE</sequence>
<dbReference type="AlphaFoldDB" id="A0A1W1EHE8"/>
<proteinExistence type="predicted"/>
<dbReference type="Gene3D" id="3.40.50.2300">
    <property type="match status" value="1"/>
</dbReference>
<dbReference type="EMBL" id="FRYL01000002">
    <property type="protein sequence ID" value="SHO80274.1"/>
    <property type="molecule type" value="Genomic_DNA"/>
</dbReference>
<keyword evidence="3" id="KW-0805">Transcription regulation</keyword>
<dbReference type="SMART" id="SM00862">
    <property type="entry name" value="Trans_reg_C"/>
    <property type="match status" value="1"/>
</dbReference>
<evidence type="ECO:0000259" key="6">
    <source>
        <dbReference type="PROSITE" id="PS50110"/>
    </source>
</evidence>
<dbReference type="SMART" id="SM00448">
    <property type="entry name" value="REC"/>
    <property type="match status" value="1"/>
</dbReference>
<dbReference type="InterPro" id="IPR039420">
    <property type="entry name" value="WalR-like"/>
</dbReference>
<organism evidence="8">
    <name type="scientific">hydrothermal vent metagenome</name>
    <dbReference type="NCBI Taxonomy" id="652676"/>
    <lineage>
        <taxon>unclassified sequences</taxon>
        <taxon>metagenomes</taxon>
        <taxon>ecological metagenomes</taxon>
    </lineage>
</organism>
<protein>
    <submittedName>
        <fullName evidence="8">Two-component system response regulator DccR</fullName>
    </submittedName>
</protein>
<dbReference type="PANTHER" id="PTHR48111:SF1">
    <property type="entry name" value="TWO-COMPONENT RESPONSE REGULATOR ORR33"/>
    <property type="match status" value="1"/>
</dbReference>
<dbReference type="Gene3D" id="1.10.10.10">
    <property type="entry name" value="Winged helix-like DNA-binding domain superfamily/Winged helix DNA-binding domain"/>
    <property type="match status" value="1"/>
</dbReference>
<dbReference type="SUPFAM" id="SSF52172">
    <property type="entry name" value="CheY-like"/>
    <property type="match status" value="1"/>
</dbReference>
<dbReference type="Pfam" id="PF00072">
    <property type="entry name" value="Response_reg"/>
    <property type="match status" value="1"/>
</dbReference>
<evidence type="ECO:0000259" key="7">
    <source>
        <dbReference type="PROSITE" id="PS51755"/>
    </source>
</evidence>
<dbReference type="InterPro" id="IPR011006">
    <property type="entry name" value="CheY-like_superfamily"/>
</dbReference>
<dbReference type="CDD" id="cd00383">
    <property type="entry name" value="trans_reg_C"/>
    <property type="match status" value="1"/>
</dbReference>
<dbReference type="PANTHER" id="PTHR48111">
    <property type="entry name" value="REGULATOR OF RPOS"/>
    <property type="match status" value="1"/>
</dbReference>
<evidence type="ECO:0000256" key="3">
    <source>
        <dbReference type="ARBA" id="ARBA00023015"/>
    </source>
</evidence>
<dbReference type="GO" id="GO:0000976">
    <property type="term" value="F:transcription cis-regulatory region binding"/>
    <property type="evidence" value="ECO:0007669"/>
    <property type="project" value="TreeGrafter"/>
</dbReference>
<evidence type="ECO:0000256" key="2">
    <source>
        <dbReference type="ARBA" id="ARBA00023012"/>
    </source>
</evidence>
<feature type="domain" description="Response regulatory" evidence="6">
    <location>
        <begin position="6"/>
        <end position="120"/>
    </location>
</feature>
<keyword evidence="5" id="KW-0804">Transcription</keyword>
<dbReference type="PROSITE" id="PS51755">
    <property type="entry name" value="OMPR_PHOB"/>
    <property type="match status" value="1"/>
</dbReference>
<dbReference type="InterPro" id="IPR001789">
    <property type="entry name" value="Sig_transdc_resp-reg_receiver"/>
</dbReference>
<evidence type="ECO:0000256" key="4">
    <source>
        <dbReference type="ARBA" id="ARBA00023125"/>
    </source>
</evidence>
<dbReference type="PROSITE" id="PS50110">
    <property type="entry name" value="RESPONSE_REGULATORY"/>
    <property type="match status" value="1"/>
</dbReference>
<dbReference type="GO" id="GO:0005829">
    <property type="term" value="C:cytosol"/>
    <property type="evidence" value="ECO:0007669"/>
    <property type="project" value="TreeGrafter"/>
</dbReference>
<evidence type="ECO:0000256" key="5">
    <source>
        <dbReference type="ARBA" id="ARBA00023163"/>
    </source>
</evidence>
<dbReference type="GO" id="GO:0032993">
    <property type="term" value="C:protein-DNA complex"/>
    <property type="evidence" value="ECO:0007669"/>
    <property type="project" value="TreeGrafter"/>
</dbReference>
<keyword evidence="1" id="KW-0597">Phosphoprotein</keyword>
<dbReference type="InterPro" id="IPR001867">
    <property type="entry name" value="OmpR/PhoB-type_DNA-bd"/>
</dbReference>
<accession>A0A1W1EHE8</accession>
<dbReference type="GO" id="GO:0000156">
    <property type="term" value="F:phosphorelay response regulator activity"/>
    <property type="evidence" value="ECO:0007669"/>
    <property type="project" value="TreeGrafter"/>
</dbReference>
<reference evidence="8" key="1">
    <citation type="submission" date="2016-10" db="EMBL/GenBank/DDBJ databases">
        <authorList>
            <person name="de Groot N.N."/>
        </authorList>
    </citation>
    <scope>NUCLEOTIDE SEQUENCE</scope>
</reference>
<name>A0A1W1EHE8_9ZZZZ</name>
<dbReference type="GO" id="GO:0006355">
    <property type="term" value="P:regulation of DNA-templated transcription"/>
    <property type="evidence" value="ECO:0007669"/>
    <property type="project" value="InterPro"/>
</dbReference>
<dbReference type="Pfam" id="PF00486">
    <property type="entry name" value="Trans_reg_C"/>
    <property type="match status" value="1"/>
</dbReference>
<keyword evidence="4" id="KW-0238">DNA-binding</keyword>
<dbReference type="InterPro" id="IPR036388">
    <property type="entry name" value="WH-like_DNA-bd_sf"/>
</dbReference>
<evidence type="ECO:0000256" key="1">
    <source>
        <dbReference type="ARBA" id="ARBA00022553"/>
    </source>
</evidence>